<dbReference type="PROSITE" id="PS51384">
    <property type="entry name" value="FAD_FR"/>
    <property type="match status" value="1"/>
</dbReference>
<dbReference type="InterPro" id="IPR017938">
    <property type="entry name" value="Riboflavin_synthase-like_b-brl"/>
</dbReference>
<dbReference type="InterPro" id="IPR013113">
    <property type="entry name" value="SIP_FAD-bd"/>
</dbReference>
<dbReference type="Pfam" id="PF04954">
    <property type="entry name" value="SIP"/>
    <property type="match status" value="1"/>
</dbReference>
<evidence type="ECO:0000313" key="3">
    <source>
        <dbReference type="EMBL" id="EYT50318.1"/>
    </source>
</evidence>
<feature type="domain" description="FAD-binding FR-type" evidence="2">
    <location>
        <begin position="31"/>
        <end position="161"/>
    </location>
</feature>
<evidence type="ECO:0000256" key="1">
    <source>
        <dbReference type="SAM" id="MobiDB-lite"/>
    </source>
</evidence>
<dbReference type="PANTHER" id="PTHR30157">
    <property type="entry name" value="FERRIC REDUCTASE, NADPH-DEPENDENT"/>
    <property type="match status" value="1"/>
</dbReference>
<proteinExistence type="predicted"/>
<accession>A0A022L001</accession>
<dbReference type="Gene3D" id="2.40.30.10">
    <property type="entry name" value="Translation factors"/>
    <property type="match status" value="1"/>
</dbReference>
<dbReference type="Pfam" id="PF08021">
    <property type="entry name" value="FAD_binding_9"/>
    <property type="match status" value="1"/>
</dbReference>
<feature type="region of interest" description="Disordered" evidence="1">
    <location>
        <begin position="1"/>
        <end position="31"/>
    </location>
</feature>
<dbReference type="Proteomes" id="UP000019754">
    <property type="component" value="Unassembled WGS sequence"/>
</dbReference>
<sequence length="297" mass="32371">MSGMPFDTPQSEPAPTRDAGTTEGRGPRKPRAQAVLEVISKTRISPRLLRVRLGGEQFSVLRRNDHTDAYVKLLIAVPGSGLRPPYDLDAIREQDPAQLPSRRTYTVRRWDHEAGTIDLDFVLHGHGDGADDDGIAARWADEVQPGDQIALSGAGGGYSPDPGSSRHLLIGDHAALPAIAAALESMDPAAQGTALIHLDHAEDALQLEHPAGLEVRLVIGEREQLLEEVAALDLVDPTGLQVFCHAERGLTKQLRRLLVAERQIPREAISISAYWALGRVEDQFQAEKREDIGKIDD</sequence>
<dbReference type="InterPro" id="IPR039374">
    <property type="entry name" value="SIP_fam"/>
</dbReference>
<dbReference type="GO" id="GO:0016491">
    <property type="term" value="F:oxidoreductase activity"/>
    <property type="evidence" value="ECO:0007669"/>
    <property type="project" value="InterPro"/>
</dbReference>
<dbReference type="InterPro" id="IPR039261">
    <property type="entry name" value="FNR_nucleotide-bd"/>
</dbReference>
<keyword evidence="4" id="KW-1185">Reference proteome</keyword>
<comment type="caution">
    <text evidence="3">The sequence shown here is derived from an EMBL/GenBank/DDBJ whole genome shotgun (WGS) entry which is preliminary data.</text>
</comment>
<dbReference type="HOGENOM" id="CLU_040923_3_0_11"/>
<dbReference type="AlphaFoldDB" id="A0A022L001"/>
<evidence type="ECO:0000313" key="4">
    <source>
        <dbReference type="Proteomes" id="UP000019754"/>
    </source>
</evidence>
<dbReference type="Gene3D" id="3.40.50.80">
    <property type="entry name" value="Nucleotide-binding domain of ferredoxin-NADP reductase (FNR) module"/>
    <property type="match status" value="1"/>
</dbReference>
<dbReference type="STRING" id="1249481.D641_0103295"/>
<evidence type="ECO:0000259" key="2">
    <source>
        <dbReference type="PROSITE" id="PS51384"/>
    </source>
</evidence>
<dbReference type="InterPro" id="IPR007037">
    <property type="entry name" value="SIP_rossman_dom"/>
</dbReference>
<organism evidence="3 4">
    <name type="scientific">Brachybacterium muris UCD-AY4</name>
    <dbReference type="NCBI Taxonomy" id="1249481"/>
    <lineage>
        <taxon>Bacteria</taxon>
        <taxon>Bacillati</taxon>
        <taxon>Actinomycetota</taxon>
        <taxon>Actinomycetes</taxon>
        <taxon>Micrococcales</taxon>
        <taxon>Dermabacteraceae</taxon>
        <taxon>Brachybacterium</taxon>
    </lineage>
</organism>
<dbReference type="CDD" id="cd06193">
    <property type="entry name" value="siderophore_interacting"/>
    <property type="match status" value="1"/>
</dbReference>
<reference evidence="3 4" key="1">
    <citation type="journal article" date="2013" name="Genome Announc.">
        <title>Draft genome sequence of an Actinobacterium, Brachybacterium muris strain UCD-AY4.</title>
        <authorList>
            <person name="Lo J.R."/>
            <person name="Lang J.M."/>
            <person name="Darling A.E."/>
            <person name="Eisen J.A."/>
            <person name="Coil D.A."/>
        </authorList>
    </citation>
    <scope>NUCLEOTIDE SEQUENCE [LARGE SCALE GENOMIC DNA]</scope>
    <source>
        <strain evidence="3 4">UCD-AY4</strain>
    </source>
</reference>
<dbReference type="EMBL" id="AORC01000004">
    <property type="protein sequence ID" value="EYT50318.1"/>
    <property type="molecule type" value="Genomic_DNA"/>
</dbReference>
<protein>
    <submittedName>
        <fullName evidence="3">Siderophore esterase</fullName>
    </submittedName>
</protein>
<gene>
    <name evidence="3" type="ORF">D641_0103295</name>
</gene>
<dbReference type="PANTHER" id="PTHR30157:SF0">
    <property type="entry name" value="NADPH-DEPENDENT FERRIC-CHELATE REDUCTASE"/>
    <property type="match status" value="1"/>
</dbReference>
<dbReference type="InterPro" id="IPR017927">
    <property type="entry name" value="FAD-bd_FR_type"/>
</dbReference>
<dbReference type="SUPFAM" id="SSF63380">
    <property type="entry name" value="Riboflavin synthase domain-like"/>
    <property type="match status" value="1"/>
</dbReference>
<name>A0A022L001_9MICO</name>